<dbReference type="AlphaFoldDB" id="A0A382L0T0"/>
<evidence type="ECO:0000313" key="1">
    <source>
        <dbReference type="EMBL" id="SVC28942.1"/>
    </source>
</evidence>
<dbReference type="EMBL" id="UINC01083334">
    <property type="protein sequence ID" value="SVC28942.1"/>
    <property type="molecule type" value="Genomic_DNA"/>
</dbReference>
<protein>
    <submittedName>
        <fullName evidence="1">Uncharacterized protein</fullName>
    </submittedName>
</protein>
<gene>
    <name evidence="1" type="ORF">METZ01_LOCUS281796</name>
</gene>
<proteinExistence type="predicted"/>
<reference evidence="1" key="1">
    <citation type="submission" date="2018-05" db="EMBL/GenBank/DDBJ databases">
        <authorList>
            <person name="Lanie J.A."/>
            <person name="Ng W.-L."/>
            <person name="Kazmierczak K.M."/>
            <person name="Andrzejewski T.M."/>
            <person name="Davidsen T.M."/>
            <person name="Wayne K.J."/>
            <person name="Tettelin H."/>
            <person name="Glass J.I."/>
            <person name="Rusch D."/>
            <person name="Podicherti R."/>
            <person name="Tsui H.-C.T."/>
            <person name="Winkler M.E."/>
        </authorList>
    </citation>
    <scope>NUCLEOTIDE SEQUENCE</scope>
</reference>
<organism evidence="1">
    <name type="scientific">marine metagenome</name>
    <dbReference type="NCBI Taxonomy" id="408172"/>
    <lineage>
        <taxon>unclassified sequences</taxon>
        <taxon>metagenomes</taxon>
        <taxon>ecological metagenomes</taxon>
    </lineage>
</organism>
<name>A0A382L0T0_9ZZZZ</name>
<sequence>MVPCLMEDSGLLFQKPDEITAVSALNSKT</sequence>
<accession>A0A382L0T0</accession>